<name>A0A2S2R0S4_9HEMI</name>
<sequence length="196" mass="23206">MIKYTRRRRQRNTSSFHILLCTVEIRETRQMSSASSSSLFIRDHRRRRRAQIHFSCAYEQRRRSPAAGISCARGGDVTATGLWRVQRRTGPETRRLRVDDYRVHTHRTMRIARTIVVVALGWRGVLCRLRFPVGVSRKQRVLIRYNIEMLRGASTIKTRVHRCPMIMIIAVDEGHARRRKKKLNKQKEEEEEKNNK</sequence>
<evidence type="ECO:0000313" key="2">
    <source>
        <dbReference type="EMBL" id="MBY83585.1"/>
    </source>
</evidence>
<gene>
    <name evidence="2" type="ORF">g.75291</name>
</gene>
<accession>A0A2S2R0S4</accession>
<organism evidence="2">
    <name type="scientific">Sipha flava</name>
    <name type="common">yellow sugarcane aphid</name>
    <dbReference type="NCBI Taxonomy" id="143950"/>
    <lineage>
        <taxon>Eukaryota</taxon>
        <taxon>Metazoa</taxon>
        <taxon>Ecdysozoa</taxon>
        <taxon>Arthropoda</taxon>
        <taxon>Hexapoda</taxon>
        <taxon>Insecta</taxon>
        <taxon>Pterygota</taxon>
        <taxon>Neoptera</taxon>
        <taxon>Paraneoptera</taxon>
        <taxon>Hemiptera</taxon>
        <taxon>Sternorrhyncha</taxon>
        <taxon>Aphidomorpha</taxon>
        <taxon>Aphidoidea</taxon>
        <taxon>Aphididae</taxon>
        <taxon>Sipha</taxon>
    </lineage>
</organism>
<feature type="compositionally biased region" description="Basic and acidic residues" evidence="1">
    <location>
        <begin position="185"/>
        <end position="196"/>
    </location>
</feature>
<reference evidence="2" key="1">
    <citation type="submission" date="2018-04" db="EMBL/GenBank/DDBJ databases">
        <title>Transcriptome assembly of Sipha flava.</title>
        <authorList>
            <person name="Scully E.D."/>
            <person name="Geib S.M."/>
            <person name="Palmer N.A."/>
            <person name="Koch K."/>
            <person name="Bradshaw J."/>
            <person name="Heng-Moss T."/>
            <person name="Sarath G."/>
        </authorList>
    </citation>
    <scope>NUCLEOTIDE SEQUENCE</scope>
</reference>
<dbReference type="AlphaFoldDB" id="A0A2S2R0S4"/>
<protein>
    <submittedName>
        <fullName evidence="2">Uncharacterized protein</fullName>
    </submittedName>
</protein>
<dbReference type="EMBL" id="GGMS01014382">
    <property type="protein sequence ID" value="MBY83585.1"/>
    <property type="molecule type" value="Transcribed_RNA"/>
</dbReference>
<evidence type="ECO:0000256" key="1">
    <source>
        <dbReference type="SAM" id="MobiDB-lite"/>
    </source>
</evidence>
<proteinExistence type="predicted"/>
<feature type="region of interest" description="Disordered" evidence="1">
    <location>
        <begin position="177"/>
        <end position="196"/>
    </location>
</feature>